<dbReference type="STRING" id="1805425.AUJ30_00915"/>
<dbReference type="InterPro" id="IPR035987">
    <property type="entry name" value="Ribosomal_uS8_sf"/>
</dbReference>
<evidence type="ECO:0000313" key="8">
    <source>
        <dbReference type="Proteomes" id="UP000182693"/>
    </source>
</evidence>
<keyword evidence="5" id="KW-0694">RNA-binding</keyword>
<dbReference type="GO" id="GO:0006412">
    <property type="term" value="P:translation"/>
    <property type="evidence" value="ECO:0007669"/>
    <property type="project" value="UniProtKB-UniRule"/>
</dbReference>
<comment type="subunit">
    <text evidence="5">Part of the 30S ribosomal subunit. Contacts proteins S5 and S12.</text>
</comment>
<comment type="caution">
    <text evidence="7">The sequence shown here is derived from an EMBL/GenBank/DDBJ whole genome shotgun (WGS) entry which is preliminary data.</text>
</comment>
<proteinExistence type="inferred from homology"/>
<evidence type="ECO:0000313" key="7">
    <source>
        <dbReference type="EMBL" id="OIO65486.1"/>
    </source>
</evidence>
<dbReference type="GO" id="GO:0005840">
    <property type="term" value="C:ribosome"/>
    <property type="evidence" value="ECO:0007669"/>
    <property type="project" value="UniProtKB-KW"/>
</dbReference>
<keyword evidence="3 5" id="KW-0687">Ribonucleoprotein</keyword>
<comment type="function">
    <text evidence="5">One of the primary rRNA binding proteins, it binds directly to 16S rRNA central domain where it helps coordinate assembly of the platform of the 30S subunit.</text>
</comment>
<dbReference type="InterPro" id="IPR000630">
    <property type="entry name" value="Ribosomal_uS8"/>
</dbReference>
<dbReference type="InterPro" id="IPR047863">
    <property type="entry name" value="Ribosomal_uS8_CS"/>
</dbReference>
<dbReference type="GO" id="GO:0005737">
    <property type="term" value="C:cytoplasm"/>
    <property type="evidence" value="ECO:0007669"/>
    <property type="project" value="UniProtKB-ARBA"/>
</dbReference>
<dbReference type="PANTHER" id="PTHR11758">
    <property type="entry name" value="40S RIBOSOMAL PROTEIN S15A"/>
    <property type="match status" value="1"/>
</dbReference>
<organism evidence="7 8">
    <name type="scientific">Candidatus Wolfebacteria bacterium CG1_02_39_135</name>
    <dbReference type="NCBI Taxonomy" id="1805425"/>
    <lineage>
        <taxon>Bacteria</taxon>
        <taxon>Candidatus Wolfeibacteriota</taxon>
    </lineage>
</organism>
<dbReference type="Pfam" id="PF00410">
    <property type="entry name" value="Ribosomal_S8"/>
    <property type="match status" value="1"/>
</dbReference>
<dbReference type="Gene3D" id="3.30.1370.30">
    <property type="match status" value="1"/>
</dbReference>
<keyword evidence="2 5" id="KW-0689">Ribosomal protein</keyword>
<name>A0A1J4Y2M0_9BACT</name>
<dbReference type="SUPFAM" id="SSF56047">
    <property type="entry name" value="Ribosomal protein S8"/>
    <property type="match status" value="1"/>
</dbReference>
<dbReference type="GO" id="GO:0003735">
    <property type="term" value="F:structural constituent of ribosome"/>
    <property type="evidence" value="ECO:0007669"/>
    <property type="project" value="InterPro"/>
</dbReference>
<evidence type="ECO:0000256" key="1">
    <source>
        <dbReference type="ARBA" id="ARBA00006471"/>
    </source>
</evidence>
<reference evidence="7 8" key="1">
    <citation type="journal article" date="2016" name="Environ. Microbiol.">
        <title>Genomic resolution of a cold subsurface aquifer community provides metabolic insights for novel microbes adapted to high CO concentrations.</title>
        <authorList>
            <person name="Probst A.J."/>
            <person name="Castelle C.J."/>
            <person name="Singh A."/>
            <person name="Brown C.T."/>
            <person name="Anantharaman K."/>
            <person name="Sharon I."/>
            <person name="Hug L.A."/>
            <person name="Burstein D."/>
            <person name="Emerson J.B."/>
            <person name="Thomas B.C."/>
            <person name="Banfield J.F."/>
        </authorList>
    </citation>
    <scope>NUCLEOTIDE SEQUENCE [LARGE SCALE GENOMIC DNA]</scope>
    <source>
        <strain evidence="7">CG1_02_39_135</strain>
    </source>
</reference>
<dbReference type="FunFam" id="3.30.1490.10:FF:000001">
    <property type="entry name" value="30S ribosomal protein S8"/>
    <property type="match status" value="1"/>
</dbReference>
<keyword evidence="5" id="KW-0699">rRNA-binding</keyword>
<evidence type="ECO:0000256" key="6">
    <source>
        <dbReference type="RuleBase" id="RU003660"/>
    </source>
</evidence>
<gene>
    <name evidence="5" type="primary">rpsH</name>
    <name evidence="7" type="ORF">AUJ30_00915</name>
</gene>
<dbReference type="NCBIfam" id="NF001109">
    <property type="entry name" value="PRK00136.1"/>
    <property type="match status" value="1"/>
</dbReference>
<dbReference type="PROSITE" id="PS00053">
    <property type="entry name" value="RIBOSOMAL_S8"/>
    <property type="match status" value="1"/>
</dbReference>
<dbReference type="GO" id="GO:0019843">
    <property type="term" value="F:rRNA binding"/>
    <property type="evidence" value="ECO:0007669"/>
    <property type="project" value="UniProtKB-UniRule"/>
</dbReference>
<protein>
    <recommendedName>
        <fullName evidence="4 5">Small ribosomal subunit protein uS8</fullName>
    </recommendedName>
</protein>
<evidence type="ECO:0000256" key="5">
    <source>
        <dbReference type="HAMAP-Rule" id="MF_01302"/>
    </source>
</evidence>
<dbReference type="HAMAP" id="MF_01302_B">
    <property type="entry name" value="Ribosomal_uS8_B"/>
    <property type="match status" value="1"/>
</dbReference>
<evidence type="ECO:0000256" key="4">
    <source>
        <dbReference type="ARBA" id="ARBA00035258"/>
    </source>
</evidence>
<dbReference type="Proteomes" id="UP000182693">
    <property type="component" value="Unassembled WGS sequence"/>
</dbReference>
<dbReference type="AlphaFoldDB" id="A0A1J4Y2M0"/>
<sequence length="126" mass="14376">MYINLLTQLKNAQAVKKESIKTSYSKMKEKILEVLKDNGYIENFERKGRGAKRVLDIKLKYNDDGGVIDGIKFISKPSRRLYIGYKDIRFVKSGYGLLILSTPKGILTGREARKTKVGGEALFEIW</sequence>
<evidence type="ECO:0000256" key="3">
    <source>
        <dbReference type="ARBA" id="ARBA00023274"/>
    </source>
</evidence>
<evidence type="ECO:0000256" key="2">
    <source>
        <dbReference type="ARBA" id="ARBA00022980"/>
    </source>
</evidence>
<accession>A0A1J4Y2M0</accession>
<comment type="similarity">
    <text evidence="1 5 6">Belongs to the universal ribosomal protein uS8 family.</text>
</comment>
<dbReference type="EMBL" id="MNWX01000017">
    <property type="protein sequence ID" value="OIO65486.1"/>
    <property type="molecule type" value="Genomic_DNA"/>
</dbReference>
<dbReference type="GO" id="GO:1990904">
    <property type="term" value="C:ribonucleoprotein complex"/>
    <property type="evidence" value="ECO:0007669"/>
    <property type="project" value="UniProtKB-KW"/>
</dbReference>
<dbReference type="Gene3D" id="3.30.1490.10">
    <property type="match status" value="1"/>
</dbReference>